<evidence type="ECO:0000313" key="2">
    <source>
        <dbReference type="Proteomes" id="UP001187192"/>
    </source>
</evidence>
<comment type="caution">
    <text evidence="1">The sequence shown here is derived from an EMBL/GenBank/DDBJ whole genome shotgun (WGS) entry which is preliminary data.</text>
</comment>
<protein>
    <submittedName>
        <fullName evidence="1">Uncharacterized protein</fullName>
    </submittedName>
</protein>
<gene>
    <name evidence="1" type="ORF">TIFTF001_053671</name>
</gene>
<feature type="non-terminal residue" evidence="1">
    <location>
        <position position="1"/>
    </location>
</feature>
<dbReference type="AlphaFoldDB" id="A0AA88EFT7"/>
<proteinExistence type="predicted"/>
<dbReference type="EMBL" id="BTGU01013172">
    <property type="protein sequence ID" value="GMN73288.1"/>
    <property type="molecule type" value="Genomic_DNA"/>
</dbReference>
<reference evidence="1" key="1">
    <citation type="submission" date="2023-07" db="EMBL/GenBank/DDBJ databases">
        <title>draft genome sequence of fig (Ficus carica).</title>
        <authorList>
            <person name="Takahashi T."/>
            <person name="Nishimura K."/>
        </authorList>
    </citation>
    <scope>NUCLEOTIDE SEQUENCE</scope>
</reference>
<accession>A0AA88EFT7</accession>
<evidence type="ECO:0000313" key="1">
    <source>
        <dbReference type="EMBL" id="GMN73288.1"/>
    </source>
</evidence>
<dbReference type="Proteomes" id="UP001187192">
    <property type="component" value="Unassembled WGS sequence"/>
</dbReference>
<keyword evidence="2" id="KW-1185">Reference proteome</keyword>
<name>A0AA88EFT7_FICCA</name>
<sequence length="60" mass="6689">INGREVGIKVVGGGGGREKGVSVVAAWRSDLKRKYKDTNQYRYSLEEINEAAYQLLLFKG</sequence>
<organism evidence="1 2">
    <name type="scientific">Ficus carica</name>
    <name type="common">Common fig</name>
    <dbReference type="NCBI Taxonomy" id="3494"/>
    <lineage>
        <taxon>Eukaryota</taxon>
        <taxon>Viridiplantae</taxon>
        <taxon>Streptophyta</taxon>
        <taxon>Embryophyta</taxon>
        <taxon>Tracheophyta</taxon>
        <taxon>Spermatophyta</taxon>
        <taxon>Magnoliopsida</taxon>
        <taxon>eudicotyledons</taxon>
        <taxon>Gunneridae</taxon>
        <taxon>Pentapetalae</taxon>
        <taxon>rosids</taxon>
        <taxon>fabids</taxon>
        <taxon>Rosales</taxon>
        <taxon>Moraceae</taxon>
        <taxon>Ficeae</taxon>
        <taxon>Ficus</taxon>
    </lineage>
</organism>